<dbReference type="SFLD" id="SFLDS00029">
    <property type="entry name" value="Radical_SAM"/>
    <property type="match status" value="1"/>
</dbReference>
<gene>
    <name evidence="8" type="ORF">GCM10009839_52340</name>
</gene>
<evidence type="ECO:0000256" key="5">
    <source>
        <dbReference type="ARBA" id="ARBA00023014"/>
    </source>
</evidence>
<dbReference type="NCBIfam" id="TIGR03975">
    <property type="entry name" value="rSAM_ocin_1"/>
    <property type="match status" value="1"/>
</dbReference>
<keyword evidence="3" id="KW-0479">Metal-binding</keyword>
<evidence type="ECO:0000256" key="2">
    <source>
        <dbReference type="ARBA" id="ARBA00022691"/>
    </source>
</evidence>
<keyword evidence="4" id="KW-0408">Iron</keyword>
<dbReference type="SUPFAM" id="SSF102114">
    <property type="entry name" value="Radical SAM enzymes"/>
    <property type="match status" value="1"/>
</dbReference>
<keyword evidence="9" id="KW-1185">Reference proteome</keyword>
<evidence type="ECO:0000256" key="4">
    <source>
        <dbReference type="ARBA" id="ARBA00023004"/>
    </source>
</evidence>
<name>A0ABN2UT26_9ACTN</name>
<feature type="region of interest" description="Disordered" evidence="6">
    <location>
        <begin position="266"/>
        <end position="287"/>
    </location>
</feature>
<dbReference type="Gene3D" id="3.40.50.280">
    <property type="entry name" value="Cobalamin-binding domain"/>
    <property type="match status" value="1"/>
</dbReference>
<feature type="region of interest" description="Disordered" evidence="6">
    <location>
        <begin position="1"/>
        <end position="42"/>
    </location>
</feature>
<keyword evidence="2" id="KW-0949">S-adenosyl-L-methionine</keyword>
<dbReference type="SFLD" id="SFLDF00324">
    <property type="entry name" value="bacteriocin_maturation"/>
    <property type="match status" value="1"/>
</dbReference>
<evidence type="ECO:0000256" key="3">
    <source>
        <dbReference type="ARBA" id="ARBA00022723"/>
    </source>
</evidence>
<comment type="cofactor">
    <cofactor evidence="1">
        <name>[4Fe-4S] cluster</name>
        <dbReference type="ChEBI" id="CHEBI:49883"/>
    </cofactor>
</comment>
<dbReference type="PANTHER" id="PTHR43409">
    <property type="entry name" value="ANAEROBIC MAGNESIUM-PROTOPORPHYRIN IX MONOMETHYL ESTER CYCLASE-RELATED"/>
    <property type="match status" value="1"/>
</dbReference>
<dbReference type="Gene3D" id="3.80.30.20">
    <property type="entry name" value="tm_1862 like domain"/>
    <property type="match status" value="1"/>
</dbReference>
<dbReference type="InterPro" id="IPR023984">
    <property type="entry name" value="rSAM_ocin_1"/>
</dbReference>
<protein>
    <submittedName>
        <fullName evidence="8">RiPP maturation radical SAM C-methyltransferase</fullName>
    </submittedName>
</protein>
<keyword evidence="5" id="KW-0411">Iron-sulfur</keyword>
<feature type="compositionally biased region" description="Basic and acidic residues" evidence="6">
    <location>
        <begin position="23"/>
        <end position="42"/>
    </location>
</feature>
<dbReference type="PROSITE" id="PS51918">
    <property type="entry name" value="RADICAL_SAM"/>
    <property type="match status" value="1"/>
</dbReference>
<evidence type="ECO:0000256" key="1">
    <source>
        <dbReference type="ARBA" id="ARBA00001966"/>
    </source>
</evidence>
<evidence type="ECO:0000313" key="8">
    <source>
        <dbReference type="EMBL" id="GAA2042901.1"/>
    </source>
</evidence>
<dbReference type="EMBL" id="BAAAQN010000034">
    <property type="protein sequence ID" value="GAA2042901.1"/>
    <property type="molecule type" value="Genomic_DNA"/>
</dbReference>
<dbReference type="InterPro" id="IPR051198">
    <property type="entry name" value="BchE-like"/>
</dbReference>
<dbReference type="Pfam" id="PF04055">
    <property type="entry name" value="Radical_SAM"/>
    <property type="match status" value="1"/>
</dbReference>
<evidence type="ECO:0000259" key="7">
    <source>
        <dbReference type="PROSITE" id="PS51918"/>
    </source>
</evidence>
<reference evidence="8 9" key="1">
    <citation type="journal article" date="2019" name="Int. J. Syst. Evol. Microbiol.">
        <title>The Global Catalogue of Microorganisms (GCM) 10K type strain sequencing project: providing services to taxonomists for standard genome sequencing and annotation.</title>
        <authorList>
            <consortium name="The Broad Institute Genomics Platform"/>
            <consortium name="The Broad Institute Genome Sequencing Center for Infectious Disease"/>
            <person name="Wu L."/>
            <person name="Ma J."/>
        </authorList>
    </citation>
    <scope>NUCLEOTIDE SEQUENCE [LARGE SCALE GENOMIC DNA]</scope>
    <source>
        <strain evidence="8 9">JCM 16014</strain>
    </source>
</reference>
<dbReference type="InterPro" id="IPR007197">
    <property type="entry name" value="rSAM"/>
</dbReference>
<dbReference type="InterPro" id="IPR006638">
    <property type="entry name" value="Elp3/MiaA/NifB-like_rSAM"/>
</dbReference>
<proteinExistence type="predicted"/>
<dbReference type="SFLD" id="SFLDG01082">
    <property type="entry name" value="B12-binding_domain_containing"/>
    <property type="match status" value="1"/>
</dbReference>
<dbReference type="Proteomes" id="UP001500751">
    <property type="component" value="Unassembled WGS sequence"/>
</dbReference>
<dbReference type="InterPro" id="IPR023404">
    <property type="entry name" value="rSAM_horseshoe"/>
</dbReference>
<evidence type="ECO:0000256" key="6">
    <source>
        <dbReference type="SAM" id="MobiDB-lite"/>
    </source>
</evidence>
<evidence type="ECO:0000313" key="9">
    <source>
        <dbReference type="Proteomes" id="UP001500751"/>
    </source>
</evidence>
<dbReference type="PANTHER" id="PTHR43409:SF7">
    <property type="entry name" value="BLL1977 PROTEIN"/>
    <property type="match status" value="1"/>
</dbReference>
<comment type="caution">
    <text evidence="8">The sequence shown here is derived from an EMBL/GenBank/DDBJ whole genome shotgun (WGS) entry which is preliminary data.</text>
</comment>
<feature type="domain" description="Radical SAM core" evidence="7">
    <location>
        <begin position="316"/>
        <end position="530"/>
    </location>
</feature>
<dbReference type="InterPro" id="IPR058240">
    <property type="entry name" value="rSAM_sf"/>
</dbReference>
<sequence length="705" mass="77623">MTPETAGQHPAPTMTAPCPPEPRPPELRTPELRSPEVRTSEVHTSEVRSCDVCLVSMPYVDLERPSMALGLIQSILAEDGISSQVVHANLMFAETVGPKLYSFALGAPTTYLLGEWTFARAAFGPRPEQDESYLRLLSEAGATNKGRDSQAIVAAVTALRDAATDFVDVIARRVLATGARVVGCTSTFEQHVGSLALLRRIHELDPEVITMLGGANCETVMGEATHRCFPWVDYVVSGEADALICDLVRKAMTRGREVEPAELAPGVLGPRHRDAEPAADPSASGLPRSMFNSLDSLPVPRFDDYFDALATSPLRSRIRPGIPVETSRGCWWGDKHQCTFCGLNGLGMSYRSKSPDRVLAEFRTLADRYGVNGFEVVDNILDMRYFKTLLPQLADDSRDWRLFYEVKANLSRAQVDLLARAGVRWIQPGIESLHSEVLKLMDKGVTATQNIQLLKWSLEAGIRVSWSLIWAFPGEKDDYYRKMAQWIPLLEHLQAPGGLNRLRFDRYSVYHAQAQKLGLVLFPIPSLSYIYPVGNRDLDDLAYFFTTEPSRAKLDTDPEPGADPAAGPGVRAVQEATNRWVSAFGARTRPVLTMTDQDEVLDVVDTRGCARRHRTSLKHLDRAVLLACDAAPRPDNLVELVERDYGISASPDQVAQALDALVRDNLVLLIDDRALGLAVNGTVAPIPNESEFPGGSARLTDRLEA</sequence>
<dbReference type="SMART" id="SM00729">
    <property type="entry name" value="Elp3"/>
    <property type="match status" value="1"/>
</dbReference>
<accession>A0ABN2UT26</accession>
<organism evidence="8 9">
    <name type="scientific">Catenulispora yoronensis</name>
    <dbReference type="NCBI Taxonomy" id="450799"/>
    <lineage>
        <taxon>Bacteria</taxon>
        <taxon>Bacillati</taxon>
        <taxon>Actinomycetota</taxon>
        <taxon>Actinomycetes</taxon>
        <taxon>Catenulisporales</taxon>
        <taxon>Catenulisporaceae</taxon>
        <taxon>Catenulispora</taxon>
    </lineage>
</organism>